<feature type="compositionally biased region" description="Low complexity" evidence="1">
    <location>
        <begin position="1"/>
        <end position="16"/>
    </location>
</feature>
<evidence type="ECO:0000313" key="3">
    <source>
        <dbReference type="Proteomes" id="UP001180453"/>
    </source>
</evidence>
<accession>A0ABU1YIL2</accession>
<dbReference type="Proteomes" id="UP001180453">
    <property type="component" value="Unassembled WGS sequence"/>
</dbReference>
<keyword evidence="3" id="KW-1185">Reference proteome</keyword>
<name>A0ABU1YIL2_ROSSA</name>
<feature type="region of interest" description="Disordered" evidence="1">
    <location>
        <begin position="1"/>
        <end position="30"/>
    </location>
</feature>
<evidence type="ECO:0000313" key="2">
    <source>
        <dbReference type="EMBL" id="MDR7268692.1"/>
    </source>
</evidence>
<dbReference type="RefSeq" id="WP_310262606.1">
    <property type="nucleotide sequence ID" value="NZ_JAVDXU010000001.1"/>
</dbReference>
<evidence type="ECO:0000256" key="1">
    <source>
        <dbReference type="SAM" id="MobiDB-lite"/>
    </source>
</evidence>
<gene>
    <name evidence="2" type="ORF">J2X20_001321</name>
</gene>
<comment type="caution">
    <text evidence="2">The sequence shown here is derived from an EMBL/GenBank/DDBJ whole genome shotgun (WGS) entry which is preliminary data.</text>
</comment>
<dbReference type="EMBL" id="JAVDXU010000001">
    <property type="protein sequence ID" value="MDR7268692.1"/>
    <property type="molecule type" value="Genomic_DNA"/>
</dbReference>
<sequence length="100" mass="10755">MTQIQLPTATAPTALPVPQSASKTSLADALPTDAEPTHLLHFEPLAYQGAGLDIPCDPQGRVGLDALGDKLRNDYFFARALIGRLFDKPTVKQAMPMMHA</sequence>
<protein>
    <submittedName>
        <fullName evidence="2">Uncharacterized protein</fullName>
    </submittedName>
</protein>
<proteinExistence type="predicted"/>
<organism evidence="2 3">
    <name type="scientific">Roseateles saccharophilus</name>
    <name type="common">Pseudomonas saccharophila</name>
    <dbReference type="NCBI Taxonomy" id="304"/>
    <lineage>
        <taxon>Bacteria</taxon>
        <taxon>Pseudomonadati</taxon>
        <taxon>Pseudomonadota</taxon>
        <taxon>Betaproteobacteria</taxon>
        <taxon>Burkholderiales</taxon>
        <taxon>Sphaerotilaceae</taxon>
        <taxon>Roseateles</taxon>
    </lineage>
</organism>
<reference evidence="2 3" key="1">
    <citation type="submission" date="2023-07" db="EMBL/GenBank/DDBJ databases">
        <title>Sorghum-associated microbial communities from plants grown in Nebraska, USA.</title>
        <authorList>
            <person name="Schachtman D."/>
        </authorList>
    </citation>
    <scope>NUCLEOTIDE SEQUENCE [LARGE SCALE GENOMIC DNA]</scope>
    <source>
        <strain evidence="2 3">BE314</strain>
    </source>
</reference>